<evidence type="ECO:0000256" key="1">
    <source>
        <dbReference type="SAM" id="MobiDB-lite"/>
    </source>
</evidence>
<reference evidence="3" key="2">
    <citation type="submission" date="2025-09" db="UniProtKB">
        <authorList>
            <consortium name="Ensembl"/>
        </authorList>
    </citation>
    <scope>IDENTIFICATION</scope>
</reference>
<sequence length="329" mass="35712">MDRPSRKTKVVNYCEAKDFDDDEDFACAKAPPSKKAREDVVQQEHKKSSSKSSSQETNSQSTLSQKSRRPLDVKLCERDLEAAITLSLLNNAEGIKDQSPTTKGDVKVQLPVDENTDPSSLRLSNCSVDGAILGLDEITSEKRLPAPSTQRKAATNASEEKRKKLKEEDENYEPKLTPDSESDEDFSEPDESEDEEFTVKKVSKTKKKEKVTKNEKIKSPPASKKQKQPSKTSKSKSHAAAVSTPVRSPPTAKLAAKRPASSSTVSTSKPAAALSPSGSRIPKWNPPGQIGKSPTSSQSSQGKSPGQGLRLGLSRLVRVKPLHPSVASH</sequence>
<dbReference type="GeneTree" id="ENSGT00940000153414"/>
<feature type="region of interest" description="Disordered" evidence="1">
    <location>
        <begin position="88"/>
        <end position="124"/>
    </location>
</feature>
<protein>
    <submittedName>
        <fullName evidence="3">RAD51 associated protein 1</fullName>
    </submittedName>
</protein>
<dbReference type="GO" id="GO:0003690">
    <property type="term" value="F:double-stranded DNA binding"/>
    <property type="evidence" value="ECO:0007669"/>
    <property type="project" value="TreeGrafter"/>
</dbReference>
<feature type="compositionally biased region" description="Low complexity" evidence="1">
    <location>
        <begin position="289"/>
        <end position="316"/>
    </location>
</feature>
<dbReference type="GO" id="GO:0036297">
    <property type="term" value="P:interstrand cross-link repair"/>
    <property type="evidence" value="ECO:0007669"/>
    <property type="project" value="TreeGrafter"/>
</dbReference>
<dbReference type="KEGG" id="sdu:111224945"/>
<evidence type="ECO:0000259" key="2">
    <source>
        <dbReference type="Pfam" id="PF15696"/>
    </source>
</evidence>
<feature type="compositionally biased region" description="Basic residues" evidence="1">
    <location>
        <begin position="224"/>
        <end position="237"/>
    </location>
</feature>
<feature type="compositionally biased region" description="Basic residues" evidence="1">
    <location>
        <begin position="201"/>
        <end position="210"/>
    </location>
</feature>
<dbReference type="InterPro" id="IPR052003">
    <property type="entry name" value="HR_DNA-Binding_Protein"/>
</dbReference>
<dbReference type="GeneID" id="111224945"/>
<feature type="region of interest" description="Disordered" evidence="1">
    <location>
        <begin position="24"/>
        <end position="72"/>
    </location>
</feature>
<feature type="compositionally biased region" description="Basic and acidic residues" evidence="1">
    <location>
        <begin position="35"/>
        <end position="47"/>
    </location>
</feature>
<name>A0A3B4T284_SERDU</name>
<proteinExistence type="predicted"/>
<evidence type="ECO:0000313" key="3">
    <source>
        <dbReference type="Ensembl" id="ENSSDUP00000000241.1"/>
    </source>
</evidence>
<feature type="domain" description="RAD51 interacting motif" evidence="2">
    <location>
        <begin position="289"/>
        <end position="326"/>
    </location>
</feature>
<dbReference type="InterPro" id="IPR031419">
    <property type="entry name" value="RAD51_interact"/>
</dbReference>
<dbReference type="PANTHER" id="PTHR15361:SF4">
    <property type="entry name" value="RAD51-ASSOCIATED PROTEIN 1"/>
    <property type="match status" value="1"/>
</dbReference>
<dbReference type="OMA" id="WNPPAQV"/>
<organism evidence="3 4">
    <name type="scientific">Seriola dumerili</name>
    <name type="common">Greater amberjack</name>
    <name type="synonym">Caranx dumerili</name>
    <dbReference type="NCBI Taxonomy" id="41447"/>
    <lineage>
        <taxon>Eukaryota</taxon>
        <taxon>Metazoa</taxon>
        <taxon>Chordata</taxon>
        <taxon>Craniata</taxon>
        <taxon>Vertebrata</taxon>
        <taxon>Euteleostomi</taxon>
        <taxon>Actinopterygii</taxon>
        <taxon>Neopterygii</taxon>
        <taxon>Teleostei</taxon>
        <taxon>Neoteleostei</taxon>
        <taxon>Acanthomorphata</taxon>
        <taxon>Carangaria</taxon>
        <taxon>Carangiformes</taxon>
        <taxon>Carangidae</taxon>
        <taxon>Seriola</taxon>
    </lineage>
</organism>
<feature type="compositionally biased region" description="Basic and acidic residues" evidence="1">
    <location>
        <begin position="158"/>
        <end position="178"/>
    </location>
</feature>
<feature type="compositionally biased region" description="Polar residues" evidence="1">
    <location>
        <begin position="147"/>
        <end position="157"/>
    </location>
</feature>
<feature type="region of interest" description="Disordered" evidence="1">
    <location>
        <begin position="137"/>
        <end position="329"/>
    </location>
</feature>
<dbReference type="RefSeq" id="XP_022605371.1">
    <property type="nucleotide sequence ID" value="XM_022749650.1"/>
</dbReference>
<dbReference type="GO" id="GO:0000724">
    <property type="term" value="P:double-strand break repair via homologous recombination"/>
    <property type="evidence" value="ECO:0007669"/>
    <property type="project" value="TreeGrafter"/>
</dbReference>
<dbReference type="CTD" id="10635"/>
<dbReference type="AlphaFoldDB" id="A0A3B4T284"/>
<dbReference type="GO" id="GO:0003697">
    <property type="term" value="F:single-stranded DNA binding"/>
    <property type="evidence" value="ECO:0007669"/>
    <property type="project" value="TreeGrafter"/>
</dbReference>
<dbReference type="Pfam" id="PF15696">
    <property type="entry name" value="RAD51_interact"/>
    <property type="match status" value="1"/>
</dbReference>
<dbReference type="PANTHER" id="PTHR15361">
    <property type="entry name" value="RAD51/NUKS-INTERACTING PROTEIN"/>
    <property type="match status" value="1"/>
</dbReference>
<dbReference type="Ensembl" id="ENSSDUT00000000276.1">
    <property type="protein sequence ID" value="ENSSDUP00000000241.1"/>
    <property type="gene ID" value="ENSSDUG00000000222.1"/>
</dbReference>
<dbReference type="STRING" id="41447.ENSSDUP00000000241"/>
<evidence type="ECO:0000313" key="4">
    <source>
        <dbReference type="Proteomes" id="UP000261420"/>
    </source>
</evidence>
<accession>A0A3B4T284</accession>
<feature type="compositionally biased region" description="Low complexity" evidence="1">
    <location>
        <begin position="50"/>
        <end position="65"/>
    </location>
</feature>
<keyword evidence="4" id="KW-1185">Reference proteome</keyword>
<feature type="compositionally biased region" description="Polar residues" evidence="1">
    <location>
        <begin position="260"/>
        <end position="269"/>
    </location>
</feature>
<dbReference type="Proteomes" id="UP000261420">
    <property type="component" value="Unplaced"/>
</dbReference>
<feature type="compositionally biased region" description="Acidic residues" evidence="1">
    <location>
        <begin position="180"/>
        <end position="196"/>
    </location>
</feature>
<reference evidence="3" key="1">
    <citation type="submission" date="2025-08" db="UniProtKB">
        <authorList>
            <consortium name="Ensembl"/>
        </authorList>
    </citation>
    <scope>IDENTIFICATION</scope>
</reference>